<protein>
    <submittedName>
        <fullName evidence="7">Lipid II:glycine glycyltransferase (Peptidoglycan interpeptide bridge formation enzyme)</fullName>
    </submittedName>
</protein>
<dbReference type="OrthoDB" id="9785911at2"/>
<keyword evidence="4" id="KW-0573">Peptidoglycan synthesis</keyword>
<dbReference type="GO" id="GO:0071555">
    <property type="term" value="P:cell wall organization"/>
    <property type="evidence" value="ECO:0007669"/>
    <property type="project" value="UniProtKB-KW"/>
</dbReference>
<name>A0A1M6BC04_9BACT</name>
<dbReference type="STRING" id="1168035.SAMN05444280_102163"/>
<dbReference type="InterPro" id="IPR016181">
    <property type="entry name" value="Acyl_CoA_acyltransferase"/>
</dbReference>
<dbReference type="EMBL" id="FQZE01000002">
    <property type="protein sequence ID" value="SHI46294.1"/>
    <property type="molecule type" value="Genomic_DNA"/>
</dbReference>
<dbReference type="SUPFAM" id="SSF55729">
    <property type="entry name" value="Acyl-CoA N-acyltransferases (Nat)"/>
    <property type="match status" value="1"/>
</dbReference>
<dbReference type="PROSITE" id="PS51191">
    <property type="entry name" value="FEMABX"/>
    <property type="match status" value="1"/>
</dbReference>
<dbReference type="Gene3D" id="3.40.630.30">
    <property type="match status" value="2"/>
</dbReference>
<dbReference type="InterPro" id="IPR003447">
    <property type="entry name" value="FEMABX"/>
</dbReference>
<keyword evidence="2 7" id="KW-0808">Transferase</keyword>
<dbReference type="PANTHER" id="PTHR36174:SF1">
    <property type="entry name" value="LIPID II:GLYCINE GLYCYLTRANSFERASE"/>
    <property type="match status" value="1"/>
</dbReference>
<accession>A0A1M6BC04</accession>
<evidence type="ECO:0000256" key="2">
    <source>
        <dbReference type="ARBA" id="ARBA00022679"/>
    </source>
</evidence>
<gene>
    <name evidence="7" type="ORF">SAMN05444280_102163</name>
</gene>
<comment type="similarity">
    <text evidence="1">Belongs to the FemABX family.</text>
</comment>
<keyword evidence="3" id="KW-0133">Cell shape</keyword>
<keyword evidence="8" id="KW-1185">Reference proteome</keyword>
<sequence length="373" mass="43430">MHCKLEEKAIRDIEATNVVQQTSFWARVKNQQGLEPFAFEYAASEDLLKPASSGQKFINDDLLVLVRYIDDKHSVAYIPYGPVNEPDFENQGVFMEELAEAMRPHLPENCILIRFDLPWENQWAHEDDFFDERGNWSGPPSANQQEFRVNFKTNNWNLQKSRSDNLPTNTIFLDLNQGQERLLQNMKPKTRYNIRLSKRRGVQVKSYGMDMLETWYDLYRETSMRNGITLHPKDNFYNFFEIQKNTAKDINTHLLMADYEGEFLAAMFLVLSKKRGTYLYGASSANRRNLMATYAVQWEGIRLAQEAGCEEYDMFGAAPNANSGHPMHGLYRFKSGFGGSFFHRMGCWDYPLNQTQYNTFRAQEVNSQGYHVN</sequence>
<evidence type="ECO:0000313" key="7">
    <source>
        <dbReference type="EMBL" id="SHI46294.1"/>
    </source>
</evidence>
<dbReference type="GO" id="GO:0009252">
    <property type="term" value="P:peptidoglycan biosynthetic process"/>
    <property type="evidence" value="ECO:0007669"/>
    <property type="project" value="UniProtKB-KW"/>
</dbReference>
<reference evidence="7 8" key="1">
    <citation type="submission" date="2016-11" db="EMBL/GenBank/DDBJ databases">
        <authorList>
            <person name="Jaros S."/>
            <person name="Januszkiewicz K."/>
            <person name="Wedrychowicz H."/>
        </authorList>
    </citation>
    <scope>NUCLEOTIDE SEQUENCE [LARGE SCALE GENOMIC DNA]</scope>
    <source>
        <strain evidence="7 8">DSM 27063</strain>
    </source>
</reference>
<proteinExistence type="inferred from homology"/>
<evidence type="ECO:0000256" key="6">
    <source>
        <dbReference type="ARBA" id="ARBA00023316"/>
    </source>
</evidence>
<evidence type="ECO:0000313" key="8">
    <source>
        <dbReference type="Proteomes" id="UP000184050"/>
    </source>
</evidence>
<dbReference type="GO" id="GO:0016755">
    <property type="term" value="F:aminoacyltransferase activity"/>
    <property type="evidence" value="ECO:0007669"/>
    <property type="project" value="InterPro"/>
</dbReference>
<dbReference type="PANTHER" id="PTHR36174">
    <property type="entry name" value="LIPID II:GLYCINE GLYCYLTRANSFERASE"/>
    <property type="match status" value="1"/>
</dbReference>
<dbReference type="Pfam" id="PF02388">
    <property type="entry name" value="FemAB"/>
    <property type="match status" value="2"/>
</dbReference>
<dbReference type="AlphaFoldDB" id="A0A1M6BC04"/>
<dbReference type="GO" id="GO:0008360">
    <property type="term" value="P:regulation of cell shape"/>
    <property type="evidence" value="ECO:0007669"/>
    <property type="project" value="UniProtKB-KW"/>
</dbReference>
<keyword evidence="6" id="KW-0961">Cell wall biogenesis/degradation</keyword>
<evidence type="ECO:0000256" key="1">
    <source>
        <dbReference type="ARBA" id="ARBA00009943"/>
    </source>
</evidence>
<evidence type="ECO:0000256" key="4">
    <source>
        <dbReference type="ARBA" id="ARBA00022984"/>
    </source>
</evidence>
<evidence type="ECO:0000256" key="3">
    <source>
        <dbReference type="ARBA" id="ARBA00022960"/>
    </source>
</evidence>
<keyword evidence="5" id="KW-0012">Acyltransferase</keyword>
<organism evidence="7 8">
    <name type="scientific">Tangfeifania diversioriginum</name>
    <dbReference type="NCBI Taxonomy" id="1168035"/>
    <lineage>
        <taxon>Bacteria</taxon>
        <taxon>Pseudomonadati</taxon>
        <taxon>Bacteroidota</taxon>
        <taxon>Bacteroidia</taxon>
        <taxon>Marinilabiliales</taxon>
        <taxon>Prolixibacteraceae</taxon>
        <taxon>Tangfeifania</taxon>
    </lineage>
</organism>
<evidence type="ECO:0000256" key="5">
    <source>
        <dbReference type="ARBA" id="ARBA00023315"/>
    </source>
</evidence>
<dbReference type="Proteomes" id="UP000184050">
    <property type="component" value="Unassembled WGS sequence"/>
</dbReference>
<dbReference type="InterPro" id="IPR050644">
    <property type="entry name" value="PG_Glycine_Bridge_Synth"/>
</dbReference>